<dbReference type="EMBL" id="DWYY01000004">
    <property type="protein sequence ID" value="HJA91614.1"/>
    <property type="molecule type" value="Genomic_DNA"/>
</dbReference>
<keyword evidence="1" id="KW-0812">Transmembrane</keyword>
<gene>
    <name evidence="2" type="ORF">H9717_00570</name>
</gene>
<reference evidence="2" key="1">
    <citation type="journal article" date="2021" name="PeerJ">
        <title>Extensive microbial diversity within the chicken gut microbiome revealed by metagenomics and culture.</title>
        <authorList>
            <person name="Gilroy R."/>
            <person name="Ravi A."/>
            <person name="Getino M."/>
            <person name="Pursley I."/>
            <person name="Horton D.L."/>
            <person name="Alikhan N.F."/>
            <person name="Baker D."/>
            <person name="Gharbi K."/>
            <person name="Hall N."/>
            <person name="Watson M."/>
            <person name="Adriaenssens E.M."/>
            <person name="Foster-Nyarko E."/>
            <person name="Jarju S."/>
            <person name="Secka A."/>
            <person name="Antonio M."/>
            <person name="Oren A."/>
            <person name="Chaudhuri R.R."/>
            <person name="La Ragione R."/>
            <person name="Hildebrand F."/>
            <person name="Pallen M.J."/>
        </authorList>
    </citation>
    <scope>NUCLEOTIDE SEQUENCE</scope>
    <source>
        <strain evidence="2">CHK179-7159</strain>
    </source>
</reference>
<sequence>MGRPPRPGWGPGPYRRGGCMGCLCTFLLGAGGLIALLVLLFSFIF</sequence>
<protein>
    <submittedName>
        <fullName evidence="2">Uncharacterized protein</fullName>
    </submittedName>
</protein>
<comment type="caution">
    <text evidence="2">The sequence shown here is derived from an EMBL/GenBank/DDBJ whole genome shotgun (WGS) entry which is preliminary data.</text>
</comment>
<evidence type="ECO:0000313" key="3">
    <source>
        <dbReference type="Proteomes" id="UP000886858"/>
    </source>
</evidence>
<name>A0A9D2I4C2_9FIRM</name>
<feature type="transmembrane region" description="Helical" evidence="1">
    <location>
        <begin position="21"/>
        <end position="44"/>
    </location>
</feature>
<keyword evidence="1" id="KW-0472">Membrane</keyword>
<evidence type="ECO:0000256" key="1">
    <source>
        <dbReference type="SAM" id="Phobius"/>
    </source>
</evidence>
<proteinExistence type="predicted"/>
<dbReference type="AlphaFoldDB" id="A0A9D2I4C2"/>
<evidence type="ECO:0000313" key="2">
    <source>
        <dbReference type="EMBL" id="HJA91614.1"/>
    </source>
</evidence>
<organism evidence="2 3">
    <name type="scientific">Candidatus Eisenbergiella merdipullorum</name>
    <dbReference type="NCBI Taxonomy" id="2838553"/>
    <lineage>
        <taxon>Bacteria</taxon>
        <taxon>Bacillati</taxon>
        <taxon>Bacillota</taxon>
        <taxon>Clostridia</taxon>
        <taxon>Lachnospirales</taxon>
        <taxon>Lachnospiraceae</taxon>
        <taxon>Eisenbergiella</taxon>
    </lineage>
</organism>
<dbReference type="Proteomes" id="UP000886858">
    <property type="component" value="Unassembled WGS sequence"/>
</dbReference>
<reference evidence="2" key="2">
    <citation type="submission" date="2021-04" db="EMBL/GenBank/DDBJ databases">
        <authorList>
            <person name="Gilroy R."/>
        </authorList>
    </citation>
    <scope>NUCLEOTIDE SEQUENCE</scope>
    <source>
        <strain evidence="2">CHK179-7159</strain>
    </source>
</reference>
<accession>A0A9D2I4C2</accession>
<keyword evidence="1" id="KW-1133">Transmembrane helix</keyword>